<protein>
    <submittedName>
        <fullName evidence="1">Uncharacterized protein</fullName>
    </submittedName>
</protein>
<sequence>MSLGLHCMLTHPEVLISYITTDFVCIIELQDIFVVDDDDEQMTEDMWREFERFEAERNDELLQYHQQHEQ</sequence>
<dbReference type="AlphaFoldDB" id="A0A7J7J6I2"/>
<accession>A0A7J7J6I2</accession>
<reference evidence="1" key="1">
    <citation type="submission" date="2020-06" db="EMBL/GenBank/DDBJ databases">
        <title>Draft genome of Bugula neritina, a colonial animal packing powerful symbionts and potential medicines.</title>
        <authorList>
            <person name="Rayko M."/>
        </authorList>
    </citation>
    <scope>NUCLEOTIDE SEQUENCE [LARGE SCALE GENOMIC DNA]</scope>
    <source>
        <strain evidence="1">Kwan_BN1</strain>
    </source>
</reference>
<name>A0A7J7J6I2_BUGNE</name>
<dbReference type="Proteomes" id="UP000593567">
    <property type="component" value="Unassembled WGS sequence"/>
</dbReference>
<keyword evidence="2" id="KW-1185">Reference proteome</keyword>
<comment type="caution">
    <text evidence="1">The sequence shown here is derived from an EMBL/GenBank/DDBJ whole genome shotgun (WGS) entry which is preliminary data.</text>
</comment>
<proteinExistence type="predicted"/>
<gene>
    <name evidence="1" type="ORF">EB796_020440</name>
</gene>
<dbReference type="EMBL" id="VXIV02003082">
    <property type="protein sequence ID" value="KAF6021256.1"/>
    <property type="molecule type" value="Genomic_DNA"/>
</dbReference>
<evidence type="ECO:0000313" key="1">
    <source>
        <dbReference type="EMBL" id="KAF6021256.1"/>
    </source>
</evidence>
<evidence type="ECO:0000313" key="2">
    <source>
        <dbReference type="Proteomes" id="UP000593567"/>
    </source>
</evidence>
<organism evidence="1 2">
    <name type="scientific">Bugula neritina</name>
    <name type="common">Brown bryozoan</name>
    <name type="synonym">Sertularia neritina</name>
    <dbReference type="NCBI Taxonomy" id="10212"/>
    <lineage>
        <taxon>Eukaryota</taxon>
        <taxon>Metazoa</taxon>
        <taxon>Spiralia</taxon>
        <taxon>Lophotrochozoa</taxon>
        <taxon>Bryozoa</taxon>
        <taxon>Gymnolaemata</taxon>
        <taxon>Cheilostomatida</taxon>
        <taxon>Flustrina</taxon>
        <taxon>Buguloidea</taxon>
        <taxon>Bugulidae</taxon>
        <taxon>Bugula</taxon>
    </lineage>
</organism>